<keyword evidence="7 11" id="KW-0067">ATP-binding</keyword>
<feature type="compositionally biased region" description="Polar residues" evidence="13">
    <location>
        <begin position="739"/>
        <end position="748"/>
    </location>
</feature>
<keyword evidence="8 11" id="KW-0238">DNA-binding</keyword>
<evidence type="ECO:0000256" key="13">
    <source>
        <dbReference type="SAM" id="MobiDB-lite"/>
    </source>
</evidence>
<evidence type="ECO:0000256" key="9">
    <source>
        <dbReference type="ARBA" id="ARBA00023242"/>
    </source>
</evidence>
<dbReference type="SMART" id="SM00382">
    <property type="entry name" value="AAA"/>
    <property type="match status" value="1"/>
</dbReference>
<dbReference type="PROSITE" id="PS00847">
    <property type="entry name" value="MCM_1"/>
    <property type="match status" value="1"/>
</dbReference>
<dbReference type="OrthoDB" id="1882346at2759"/>
<feature type="compositionally biased region" description="Acidic residues" evidence="13">
    <location>
        <begin position="716"/>
        <end position="733"/>
    </location>
</feature>
<evidence type="ECO:0000256" key="10">
    <source>
        <dbReference type="ARBA" id="ARBA00047995"/>
    </source>
</evidence>
<accession>A0A1B2JJH2</accession>
<comment type="subcellular location">
    <subcellularLocation>
        <location evidence="1 12">Nucleus</location>
    </subcellularLocation>
</comment>
<dbReference type="InterPro" id="IPR056575">
    <property type="entry name" value="WH_MCM3_C"/>
</dbReference>
<dbReference type="PANTHER" id="PTHR11630">
    <property type="entry name" value="DNA REPLICATION LICENSING FACTOR MCM FAMILY MEMBER"/>
    <property type="match status" value="1"/>
</dbReference>
<dbReference type="InterPro" id="IPR018525">
    <property type="entry name" value="MCM_CS"/>
</dbReference>
<dbReference type="AlphaFoldDB" id="A0A1B2JJH2"/>
<dbReference type="EC" id="3.6.4.12" evidence="12"/>
<evidence type="ECO:0000256" key="12">
    <source>
        <dbReference type="RuleBase" id="RU368061"/>
    </source>
</evidence>
<keyword evidence="4 11" id="KW-0547">Nucleotide-binding</keyword>
<feature type="domain" description="MCM C-terminal AAA(+) ATPase" evidence="14">
    <location>
        <begin position="305"/>
        <end position="511"/>
    </location>
</feature>
<sequence>MDETTILGDTPLDAVYSDRVRRFQDFLTSPDLDNMDNIKKMLTLGQRRLPVSLDEIRETDKDFWLGLLNTPADFLPACQDGVREAIKSIYTPIDYPDIEITSDTDFYVSFKGSFGDHQLTPRTIGSHFLSKMVSVEGIVTRASLIRPKIIKSVHYCDATGRFHQREYSDQTTSFNPITTSALYPTEDPEGNPLTTEYGFSKYRDHQTITIQELPELAPAGQLPRSLDVIMDDDLVDLVKPGDRLQAVGVYRSLGGVGSNSSSFRTVILCNSVYPLHARSTAVKSVERLTNSDIRNINKLSKKKNIFDLMAQSLAPSIYGHAYIKKAVLLMLLGGYEKNLSNGAHLRGDINLLMVGDPSTAKSQMLRFVLNTAPLAIATTGRGSSGVGLTAAVTTDKETGERRLEAGAMVLADRGIVCIDEFDKMSDIDRVAIHEVMEQQTITIAKAGIHTSLNARCSVIAAANPVYGQYDTNRSPQQNIALPDSLLSRFDLLFIVTDDISDEKDKAVSEHVLRMHRFIPQGYTEGEPIRERTNVTLAVGDSSTQDDDDSDDRNKVYEKFSPLLHSGAAEMSEGSTSSSKKTPKVLNITFLKKYIQYAKQRIEPQLTTECTKKVVEIYATLRNDHIVKNSPITARTLETIIRLATAHAKVRLSQTVDIKDVQVAEEMLRFSLLGETPATKHKSSPQKSPKKKRKTTSPSKKKSQDAGETELYSVSESEPEYAEEKDDGNEDADVADYQPRATTARTRSLQERLQSAYDEEKEDDDMEEELVDVEEIREGLSHQTLREPSNEEDILQETNTNMGQPATISASRFSKFKSLLSMLRSHYESTSEDGSAPVADLLTRVNQELSQEEQFDEQEAYLALEQMQEKNFIQISEEKVYFI</sequence>
<dbReference type="GO" id="GO:0006267">
    <property type="term" value="P:pre-replicative complex assembly involved in nuclear cell cycle DNA replication"/>
    <property type="evidence" value="ECO:0007669"/>
    <property type="project" value="UniProtKB-ARBA"/>
</dbReference>
<evidence type="ECO:0000256" key="5">
    <source>
        <dbReference type="ARBA" id="ARBA00022801"/>
    </source>
</evidence>
<dbReference type="InterPro" id="IPR027925">
    <property type="entry name" value="MCM_N"/>
</dbReference>
<proteinExistence type="inferred from homology"/>
<dbReference type="GO" id="GO:0006271">
    <property type="term" value="P:DNA strand elongation involved in DNA replication"/>
    <property type="evidence" value="ECO:0007669"/>
    <property type="project" value="TreeGrafter"/>
</dbReference>
<dbReference type="PRINTS" id="PR01659">
    <property type="entry name" value="MCMPROTEIN3"/>
</dbReference>
<dbReference type="InterPro" id="IPR003593">
    <property type="entry name" value="AAA+_ATPase"/>
</dbReference>
<evidence type="ECO:0000256" key="6">
    <source>
        <dbReference type="ARBA" id="ARBA00022806"/>
    </source>
</evidence>
<dbReference type="Gene3D" id="3.30.1640.10">
    <property type="entry name" value="mini-chromosome maintenance (MCM) complex, chain A, domain 1"/>
    <property type="match status" value="1"/>
</dbReference>
<dbReference type="InterPro" id="IPR041562">
    <property type="entry name" value="MCM_lid"/>
</dbReference>
<dbReference type="GO" id="GO:0005524">
    <property type="term" value="F:ATP binding"/>
    <property type="evidence" value="ECO:0007669"/>
    <property type="project" value="UniProtKB-UniRule"/>
</dbReference>
<evidence type="ECO:0000256" key="11">
    <source>
        <dbReference type="RuleBase" id="RU004070"/>
    </source>
</evidence>
<feature type="compositionally biased region" description="Basic residues" evidence="13">
    <location>
        <begin position="678"/>
        <end position="700"/>
    </location>
</feature>
<dbReference type="GO" id="GO:0016887">
    <property type="term" value="F:ATP hydrolysis activity"/>
    <property type="evidence" value="ECO:0007669"/>
    <property type="project" value="RHEA"/>
</dbReference>
<evidence type="ECO:0000259" key="14">
    <source>
        <dbReference type="PROSITE" id="PS50051"/>
    </source>
</evidence>
<gene>
    <name evidence="15" type="primary">MCM3</name>
    <name evidence="15" type="ORF">ATY40_BA7505115</name>
</gene>
<dbReference type="Pfam" id="PF17207">
    <property type="entry name" value="MCM_OB"/>
    <property type="match status" value="1"/>
</dbReference>
<comment type="subunit">
    <text evidence="12">Component of the MCM2-7 complex.</text>
</comment>
<keyword evidence="16" id="KW-1185">Reference proteome</keyword>
<dbReference type="SMART" id="SM00350">
    <property type="entry name" value="MCM"/>
    <property type="match status" value="1"/>
</dbReference>
<dbReference type="GO" id="GO:0003697">
    <property type="term" value="F:single-stranded DNA binding"/>
    <property type="evidence" value="ECO:0007669"/>
    <property type="project" value="TreeGrafter"/>
</dbReference>
<dbReference type="GO" id="GO:0005656">
    <property type="term" value="C:nuclear pre-replicative complex"/>
    <property type="evidence" value="ECO:0007669"/>
    <property type="project" value="UniProtKB-ARBA"/>
</dbReference>
<dbReference type="EMBL" id="CP014587">
    <property type="protein sequence ID" value="ANZ78111.1"/>
    <property type="molecule type" value="Genomic_DNA"/>
</dbReference>
<dbReference type="PRINTS" id="PR01657">
    <property type="entry name" value="MCMFAMILY"/>
</dbReference>
<evidence type="ECO:0000256" key="8">
    <source>
        <dbReference type="ARBA" id="ARBA00023125"/>
    </source>
</evidence>
<dbReference type="Pfam" id="PF00493">
    <property type="entry name" value="MCM"/>
    <property type="match status" value="1"/>
</dbReference>
<dbReference type="Gene3D" id="3.40.50.300">
    <property type="entry name" value="P-loop containing nucleotide triphosphate hydrolases"/>
    <property type="match status" value="1"/>
</dbReference>
<dbReference type="Gene3D" id="2.40.50.140">
    <property type="entry name" value="Nucleic acid-binding proteins"/>
    <property type="match status" value="1"/>
</dbReference>
<evidence type="ECO:0000256" key="1">
    <source>
        <dbReference type="ARBA" id="ARBA00004123"/>
    </source>
</evidence>
<dbReference type="InterPro" id="IPR008046">
    <property type="entry name" value="Mcm3"/>
</dbReference>
<name>A0A1B2JJH2_PICPA</name>
<evidence type="ECO:0000313" key="16">
    <source>
        <dbReference type="Proteomes" id="UP000094565"/>
    </source>
</evidence>
<comment type="similarity">
    <text evidence="2 11">Belongs to the MCM family.</text>
</comment>
<dbReference type="InterPro" id="IPR012340">
    <property type="entry name" value="NA-bd_OB-fold"/>
</dbReference>
<dbReference type="GO" id="GO:0017116">
    <property type="term" value="F:single-stranded DNA helicase activity"/>
    <property type="evidence" value="ECO:0007669"/>
    <property type="project" value="TreeGrafter"/>
</dbReference>
<dbReference type="GO" id="GO:0071162">
    <property type="term" value="C:CMG complex"/>
    <property type="evidence" value="ECO:0007669"/>
    <property type="project" value="UniProtKB-ARBA"/>
</dbReference>
<dbReference type="InterPro" id="IPR001208">
    <property type="entry name" value="MCM_dom"/>
</dbReference>
<dbReference type="GO" id="GO:1902975">
    <property type="term" value="P:mitotic DNA replication initiation"/>
    <property type="evidence" value="ECO:0007669"/>
    <property type="project" value="TreeGrafter"/>
</dbReference>
<dbReference type="Pfam" id="PF14551">
    <property type="entry name" value="MCM_N"/>
    <property type="match status" value="1"/>
</dbReference>
<dbReference type="CDD" id="cd17754">
    <property type="entry name" value="MCM3"/>
    <property type="match status" value="1"/>
</dbReference>
<dbReference type="PANTHER" id="PTHR11630:SF46">
    <property type="entry name" value="DNA REPLICATION LICENSING FACTOR MCM3-RELATED"/>
    <property type="match status" value="1"/>
</dbReference>
<keyword evidence="6 12" id="KW-0347">Helicase</keyword>
<comment type="function">
    <text evidence="12">Acts as component of the MCM2-7 complex (MCM complex) which is the replicative helicase essential for 'once per cell cycle' DNA replication initiation and elongation in eukaryotic cells. The active ATPase sites in the MCM2-7 ring are formed through the interaction surfaces of two neighboring subunits such that a critical structure of a conserved arginine finger motif is provided in trans relative to the ATP-binding site of the Walker A box of the adjacent subunit. The six ATPase active sites, however, are likely to contribute differentially to the complex helicase activity.</text>
</comment>
<dbReference type="Pfam" id="PF17855">
    <property type="entry name" value="MCM_lid"/>
    <property type="match status" value="1"/>
</dbReference>
<dbReference type="Proteomes" id="UP000094565">
    <property type="component" value="Chromosome 4"/>
</dbReference>
<feature type="region of interest" description="Disordered" evidence="13">
    <location>
        <begin position="673"/>
        <end position="748"/>
    </location>
</feature>
<evidence type="ECO:0000256" key="2">
    <source>
        <dbReference type="ARBA" id="ARBA00008010"/>
    </source>
</evidence>
<evidence type="ECO:0000313" key="15">
    <source>
        <dbReference type="EMBL" id="ANZ78111.1"/>
    </source>
</evidence>
<evidence type="ECO:0000256" key="3">
    <source>
        <dbReference type="ARBA" id="ARBA00022705"/>
    </source>
</evidence>
<dbReference type="GO" id="GO:0006279">
    <property type="term" value="P:premeiotic DNA replication"/>
    <property type="evidence" value="ECO:0007669"/>
    <property type="project" value="UniProtKB-ARBA"/>
</dbReference>
<dbReference type="GO" id="GO:0043596">
    <property type="term" value="C:nuclear replication fork"/>
    <property type="evidence" value="ECO:0007669"/>
    <property type="project" value="UniProtKB-ARBA"/>
</dbReference>
<dbReference type="Gene3D" id="2.20.28.10">
    <property type="match status" value="1"/>
</dbReference>
<dbReference type="GO" id="GO:0003688">
    <property type="term" value="F:DNA replication origin binding"/>
    <property type="evidence" value="ECO:0007669"/>
    <property type="project" value="UniProtKB-ARBA"/>
</dbReference>
<dbReference type="Pfam" id="PF23191">
    <property type="entry name" value="WHD_MCM3_C"/>
    <property type="match status" value="1"/>
</dbReference>
<dbReference type="PROSITE" id="PS50051">
    <property type="entry name" value="MCM_2"/>
    <property type="match status" value="1"/>
</dbReference>
<dbReference type="InterPro" id="IPR031327">
    <property type="entry name" value="MCM"/>
</dbReference>
<evidence type="ECO:0000256" key="7">
    <source>
        <dbReference type="ARBA" id="ARBA00022840"/>
    </source>
</evidence>
<reference evidence="15 16" key="1">
    <citation type="submission" date="2016-02" db="EMBL/GenBank/DDBJ databases">
        <title>Comparative genomic and transcriptomic foundation for Pichia pastoris.</title>
        <authorList>
            <person name="Love K.R."/>
            <person name="Shah K.A."/>
            <person name="Whittaker C.A."/>
            <person name="Wu J."/>
            <person name="Bartlett M.C."/>
            <person name="Ma D."/>
            <person name="Leeson R.L."/>
            <person name="Priest M."/>
            <person name="Young S.K."/>
            <person name="Love J.C."/>
        </authorList>
    </citation>
    <scope>NUCLEOTIDE SEQUENCE [LARGE SCALE GENOMIC DNA]</scope>
    <source>
        <strain evidence="15 16">ATCC 28485</strain>
    </source>
</reference>
<keyword evidence="9 12" id="KW-0539">Nucleus</keyword>
<dbReference type="FunFam" id="2.20.28.10:FF:000008">
    <property type="entry name" value="DNA helicase"/>
    <property type="match status" value="1"/>
</dbReference>
<dbReference type="SUPFAM" id="SSF52540">
    <property type="entry name" value="P-loop containing nucleoside triphosphate hydrolases"/>
    <property type="match status" value="1"/>
</dbReference>
<comment type="catalytic activity">
    <reaction evidence="10 12">
        <text>ATP + H2O = ADP + phosphate + H(+)</text>
        <dbReference type="Rhea" id="RHEA:13065"/>
        <dbReference type="ChEBI" id="CHEBI:15377"/>
        <dbReference type="ChEBI" id="CHEBI:15378"/>
        <dbReference type="ChEBI" id="CHEBI:30616"/>
        <dbReference type="ChEBI" id="CHEBI:43474"/>
        <dbReference type="ChEBI" id="CHEBI:456216"/>
        <dbReference type="EC" id="3.6.4.12"/>
    </reaction>
</comment>
<dbReference type="GO" id="GO:0042555">
    <property type="term" value="C:MCM complex"/>
    <property type="evidence" value="ECO:0007669"/>
    <property type="project" value="UniProtKB-UniRule"/>
</dbReference>
<keyword evidence="3 12" id="KW-0235">DNA replication</keyword>
<organism evidence="15 16">
    <name type="scientific">Komagataella pastoris</name>
    <name type="common">Yeast</name>
    <name type="synonym">Pichia pastoris</name>
    <dbReference type="NCBI Taxonomy" id="4922"/>
    <lineage>
        <taxon>Eukaryota</taxon>
        <taxon>Fungi</taxon>
        <taxon>Dikarya</taxon>
        <taxon>Ascomycota</taxon>
        <taxon>Saccharomycotina</taxon>
        <taxon>Pichiomycetes</taxon>
        <taxon>Pichiales</taxon>
        <taxon>Pichiaceae</taxon>
        <taxon>Komagataella</taxon>
    </lineage>
</organism>
<evidence type="ECO:0000256" key="4">
    <source>
        <dbReference type="ARBA" id="ARBA00022741"/>
    </source>
</evidence>
<dbReference type="InterPro" id="IPR027417">
    <property type="entry name" value="P-loop_NTPase"/>
</dbReference>
<protein>
    <recommendedName>
        <fullName evidence="12">DNA replication licensing factor MCM3</fullName>
        <ecNumber evidence="12">3.6.4.12</ecNumber>
    </recommendedName>
</protein>
<dbReference type="SUPFAM" id="SSF50249">
    <property type="entry name" value="Nucleic acid-binding proteins"/>
    <property type="match status" value="1"/>
</dbReference>
<keyword evidence="5 12" id="KW-0378">Hydrolase</keyword>
<dbReference type="InterPro" id="IPR033762">
    <property type="entry name" value="MCM_OB"/>
</dbReference>
<dbReference type="GO" id="GO:0000727">
    <property type="term" value="P:double-strand break repair via break-induced replication"/>
    <property type="evidence" value="ECO:0007669"/>
    <property type="project" value="UniProtKB-ARBA"/>
</dbReference>